<evidence type="ECO:0000313" key="3">
    <source>
        <dbReference type="EMBL" id="MDP9806828.1"/>
    </source>
</evidence>
<dbReference type="InterPro" id="IPR025420">
    <property type="entry name" value="DUF4143"/>
</dbReference>
<dbReference type="PANTHER" id="PTHR33295">
    <property type="entry name" value="ATPASE"/>
    <property type="match status" value="1"/>
</dbReference>
<dbReference type="InterPro" id="IPR027417">
    <property type="entry name" value="P-loop_NTPase"/>
</dbReference>
<dbReference type="EMBL" id="JAUSQX010000001">
    <property type="protein sequence ID" value="MDP9806828.1"/>
    <property type="molecule type" value="Genomic_DNA"/>
</dbReference>
<dbReference type="PANTHER" id="PTHR33295:SF20">
    <property type="entry name" value="ATPASE"/>
    <property type="match status" value="1"/>
</dbReference>
<evidence type="ECO:0000313" key="4">
    <source>
        <dbReference type="Proteomes" id="UP001243212"/>
    </source>
</evidence>
<dbReference type="Pfam" id="PF13173">
    <property type="entry name" value="AAA_14"/>
    <property type="match status" value="1"/>
</dbReference>
<gene>
    <name evidence="3" type="ORF">J2S70_001410</name>
</gene>
<feature type="domain" description="DUF4143" evidence="2">
    <location>
        <begin position="200"/>
        <end position="347"/>
    </location>
</feature>
<protein>
    <submittedName>
        <fullName evidence="3">AAA+ superfamily ATPase</fullName>
    </submittedName>
</protein>
<evidence type="ECO:0000259" key="1">
    <source>
        <dbReference type="Pfam" id="PF13173"/>
    </source>
</evidence>
<keyword evidence="4" id="KW-1185">Reference proteome</keyword>
<accession>A0ABT9NHE9</accession>
<organism evidence="3 4">
    <name type="scientific">Trueperella bonasi</name>
    <dbReference type="NCBI Taxonomy" id="312286"/>
    <lineage>
        <taxon>Bacteria</taxon>
        <taxon>Bacillati</taxon>
        <taxon>Actinomycetota</taxon>
        <taxon>Actinomycetes</taxon>
        <taxon>Actinomycetales</taxon>
        <taxon>Actinomycetaceae</taxon>
        <taxon>Trueperella</taxon>
    </lineage>
</organism>
<dbReference type="Pfam" id="PF13635">
    <property type="entry name" value="DUF4143"/>
    <property type="match status" value="1"/>
</dbReference>
<evidence type="ECO:0000259" key="2">
    <source>
        <dbReference type="Pfam" id="PF13635"/>
    </source>
</evidence>
<dbReference type="SUPFAM" id="SSF52540">
    <property type="entry name" value="P-loop containing nucleoside triphosphate hydrolases"/>
    <property type="match status" value="1"/>
</dbReference>
<reference evidence="3 4" key="1">
    <citation type="submission" date="2023-07" db="EMBL/GenBank/DDBJ databases">
        <title>Sequencing the genomes of 1000 actinobacteria strains.</title>
        <authorList>
            <person name="Klenk H.-P."/>
        </authorList>
    </citation>
    <scope>NUCLEOTIDE SEQUENCE [LARGE SCALE GENOMIC DNA]</scope>
    <source>
        <strain evidence="3 4">DSM 17163</strain>
    </source>
</reference>
<proteinExistence type="predicted"/>
<sequence>MSSLIVRPRYLDLLTRDIDRDTVRILTGVRRAGKSSVLRLYRDHLLASGVSESEIITVNFEDMRNRHLRDAQTFHEYVVKAYDDGAKFLHVDEIQELDTWAQVINSLRVATDLEICVTGSNASMFSDEAATYIAGRYVTIEVWPLSLAEFRTFKGLDDEPVDESYSAWITAGGFPRVVLTQDGDLHAGMVRDIFDSIFARDIVLRGQIRDAAAFLRVARFVFASIGSPINAHKIHTRLKANGIKLSAPTVENYLRLMEQANLIFPVRRQDTRGGQWLQGGAKYYGVDLSLRDALLGTGSAGEGHDLENQIYIELRRRGYRVVVGTNGGKEIDFVAAGEGRTHFIQVAFSAMDEGTRARELAAFDGLAAGASCILITLDRIFYSTGHVRRINGADFLAGLVDLPH</sequence>
<dbReference type="InterPro" id="IPR041682">
    <property type="entry name" value="AAA_14"/>
</dbReference>
<dbReference type="Proteomes" id="UP001243212">
    <property type="component" value="Unassembled WGS sequence"/>
</dbReference>
<comment type="caution">
    <text evidence="3">The sequence shown here is derived from an EMBL/GenBank/DDBJ whole genome shotgun (WGS) entry which is preliminary data.</text>
</comment>
<dbReference type="RefSeq" id="WP_307683024.1">
    <property type="nucleotide sequence ID" value="NZ_JAUSQX010000001.1"/>
</dbReference>
<feature type="domain" description="AAA" evidence="1">
    <location>
        <begin position="23"/>
        <end position="150"/>
    </location>
</feature>
<name>A0ABT9NHE9_9ACTO</name>